<dbReference type="InterPro" id="IPR036691">
    <property type="entry name" value="Endo/exonu/phosph_ase_sf"/>
</dbReference>
<dbReference type="Pfam" id="PF18701">
    <property type="entry name" value="DUF5641"/>
    <property type="match status" value="1"/>
</dbReference>
<sequence>MAPSALDKAESDRESVSDTLDYVELELTDHATTPLGERSVINQINILKTAQIDIMETHKKIISISPPDMKPHQVEYMRLLRKTDRLLSAFTGIRMSFPNSSTSIPIPIPGTPVQPSSVDIRLPRLELPTFDGTLNDWSQVRGEASRQISSMIITDGNYDIAWNSLHDRYQNDREILFAILRRFMNQPVVQQQSSSSIRQLVDVSQESIRSLDVLKLPTDQWDALLLFIILSKMDSTSKELWEQSLKDSSIPKLKSLFDFLEQRARALAASGTEATPSKTYNKKSGNGNNQSNHRPLVHHTNSPSHSSSPCKACNNESHYLYKCEVFLSWSPQQRIDFVRRNGLCYNCLKDNHRVTECNNKFGCKTCSSKHHTLLHKPVANRPVNPQPQQHNPTAASVPAPARVNFTSIPQPVANEFDTLLATALVQVADRHGQYHTFRVLADNGSNTNYITDSCIKRIGAPLRRCHWVGRSIRRERHRNHAVHCECLVTSKITEKLPTSYFDHTKWSHLQGLQLADPLYYKPLDVDMLLGAEFFFAILECGKISGPPNSPVAIKTSFGWLIGGGSSDIPLIQPRVNATLAQSLSSTTTTIGCDPTDENLDATLRKFWEMDSEPSHRLPTQEETTIESHFKSTYTRDHAGRFTVQLPFKSPRPKLGSSLNIAMKRLLLLERRLHSNPDARKQYVDFMKEYESLGHMQEVHPMDSDPSLVCYVPHHFILKESSSTTKFRVVFDASAKTSSGVSLNDGLMVGPNIQDSLVDILSRFRLHKIAFTADIKKMYRQIRVTPEDSNLQRILWRDDPPKPVKHYNLQTVTYGTASAPYLATRVLEETAVVSQQQLPRAAEVAGRDFYVDDLISGEPTVPEAFQTQQELLSLTKDAGFELCKWSYNSQDVFPTPTTHHSQGSSEAIAEEKQATSLHTIVKTDQLLLDRYSSFPKLLRVTAYVFRFIKNLKGHKYTPSPLFTGGLRAISDTTNLSPLIAPTEVTYSPLSPGEINCAKLYWIRLVQQQEFPREIHALQAGQPVNSKSKIVSFCPFLDSDGVLKVGGRLNHSDLPASQKHPILLTSHNPITHLLINHEHIINFHAGPQLLMSTLQRQYWILRLKDAVRRQIGKCVTCTKLRAKTMQQLMGNLPSFRVIPARAFLKTGIDYAGPFLPRPIQSRSKTTIKAYLAVFVCCTTRALHLEVVSSLSTDAFLAALRRFISRRGRPTDLYSDCGTNFVGANHEMKDFLKLVMSRPHNQAISDHLSKDGIDWHFNPPASPHFGGLWEAGGKSVKFHLRRVMGTQRLTFEEMTTITSQIESILNSRPLTPESNNPDDYNALTPGHFLIGAPLNSIPEPTLEDIKISRLSRWQLLQQMVESFWKRWSNEYLTRLQQRPKWMSKSPNISIGAMVVIKDETQPPLKWKLGRIESLHPGPDAIVRVVTVRTSTGIFKLHSNAYHPVNSYLIFVENKSYEGSGEDVFESDTDGSFSQDKSSSQPRTKRVRAKASKPQKIRQEIFITTKFPQDLEVMLEEREVTAAPSCDGIYMLGDWNFVVDSNRDRFGNIENRKGLAKQFQNFIQSNGFFDTYRHLRPQGKDVTFVCRMNAAIRGDGVCSDFPDRKITTVHNGITVSEALCDLPSDQRLKLVWNFFREKFSSPLINLSGLDLFMAQMPKINFPEFLDNDLSENEILESITKSPNNKAPGLDGLPYEFYKVFSLQFSKILSLVAKLSCEEGKFPKSCRSSVATLIFKANDPKDLKNYRTISLTNSDYKIISSAIKSRINTTLPSVIGPWQTCGVKGRSIFDNLSFIRDAFQSCELEGLLFSLDQEAAYDRVSHEYLYRVLHNFGYPKKIINYIRLLHTEFSLVISVGSDLTSPISFRVGLTQGDPIASSLYCLAIEPFLFNLDNKLRDSGPSAWRRHPNIYLSAYADDTNALLGNQNQISIVVSEYTKFSAFSSSKLNSNKSNILILGAYNLQIPVEFPVVSDGLKILGIYFGHERYMAQNFLTMMTKFDSKLEFYTTKCAPVSHFSRAKIVNTFLLPIFWYVLKVLDPPESFLGLICSKIENYVWATSKRWVARPYVYLPILNGGLGVRSPAAQIATFRLTFVQKIMAQNNNTYFLTESELQTSKFINGDMNLSPFFTNIQTMTQLLGLRLTSCSKDILNEIHIHSKIVFHDLSNNYISRCKVIKIKDLFAEQFLTNLDSLPRATHRHVLAERAKHVNVVAMVTESTNTQLALFSLYDKSILVSVVKETNYLHCLRSHVGIKWEELDNNFCSLPQWEHLVTTPISNPEKDTVFKIWHNVGLTPLLAQSLHIYDNHCCPFCASVHPKVIHYLSCSYVTDLRQVVANLLTKVNICTQAFDEAFRHGTKHVGGGGTPNCAPEHTLVEHQVCEDAAQKLKSVCSTTVCSGAQLGVPPPPM</sequence>
<dbReference type="InterPro" id="IPR041588">
    <property type="entry name" value="Integrase_H2C2"/>
</dbReference>
<dbReference type="InterPro" id="IPR005312">
    <property type="entry name" value="DUF1759"/>
</dbReference>
<dbReference type="PROSITE" id="PS50878">
    <property type="entry name" value="RT_POL"/>
    <property type="match status" value="1"/>
</dbReference>
<name>A0A226DPF2_FOLCA</name>
<protein>
    <submittedName>
        <fullName evidence="4">LINE-1 retrotransposable element ORF2 protein</fullName>
    </submittedName>
</protein>
<proteinExistence type="predicted"/>
<gene>
    <name evidence="4" type="ORF">Fcan01_18419</name>
</gene>
<dbReference type="InterPro" id="IPR001584">
    <property type="entry name" value="Integrase_cat-core"/>
</dbReference>
<dbReference type="Proteomes" id="UP000198287">
    <property type="component" value="Unassembled WGS sequence"/>
</dbReference>
<keyword evidence="5" id="KW-1185">Reference proteome</keyword>
<dbReference type="InterPro" id="IPR000477">
    <property type="entry name" value="RT_dom"/>
</dbReference>
<organism evidence="4 5">
    <name type="scientific">Folsomia candida</name>
    <name type="common">Springtail</name>
    <dbReference type="NCBI Taxonomy" id="158441"/>
    <lineage>
        <taxon>Eukaryota</taxon>
        <taxon>Metazoa</taxon>
        <taxon>Ecdysozoa</taxon>
        <taxon>Arthropoda</taxon>
        <taxon>Hexapoda</taxon>
        <taxon>Collembola</taxon>
        <taxon>Entomobryomorpha</taxon>
        <taxon>Isotomoidea</taxon>
        <taxon>Isotomidae</taxon>
        <taxon>Proisotominae</taxon>
        <taxon>Folsomia</taxon>
    </lineage>
</organism>
<dbReference type="GO" id="GO:0042575">
    <property type="term" value="C:DNA polymerase complex"/>
    <property type="evidence" value="ECO:0007669"/>
    <property type="project" value="UniProtKB-ARBA"/>
</dbReference>
<dbReference type="EMBL" id="LNIX01000014">
    <property type="protein sequence ID" value="OXA47089.1"/>
    <property type="molecule type" value="Genomic_DNA"/>
</dbReference>
<reference evidence="4 5" key="1">
    <citation type="submission" date="2015-12" db="EMBL/GenBank/DDBJ databases">
        <title>The genome of Folsomia candida.</title>
        <authorList>
            <person name="Faddeeva A."/>
            <person name="Derks M.F."/>
            <person name="Anvar Y."/>
            <person name="Smit S."/>
            <person name="Van Straalen N."/>
            <person name="Roelofs D."/>
        </authorList>
    </citation>
    <scope>NUCLEOTIDE SEQUENCE [LARGE SCALE GENOMIC DNA]</scope>
    <source>
        <strain evidence="4 5">VU population</strain>
        <tissue evidence="4">Whole body</tissue>
    </source>
</reference>
<feature type="compositionally biased region" description="Low complexity" evidence="1">
    <location>
        <begin position="282"/>
        <end position="292"/>
    </location>
</feature>
<feature type="domain" description="Reverse transcriptase" evidence="2">
    <location>
        <begin position="1710"/>
        <end position="1976"/>
    </location>
</feature>
<comment type="caution">
    <text evidence="4">The sequence shown here is derived from an EMBL/GenBank/DDBJ whole genome shotgun (WGS) entry which is preliminary data.</text>
</comment>
<feature type="compositionally biased region" description="Polar residues" evidence="1">
    <location>
        <begin position="1466"/>
        <end position="1478"/>
    </location>
</feature>
<evidence type="ECO:0000259" key="3">
    <source>
        <dbReference type="PROSITE" id="PS50994"/>
    </source>
</evidence>
<evidence type="ECO:0000313" key="4">
    <source>
        <dbReference type="EMBL" id="OXA47089.1"/>
    </source>
</evidence>
<dbReference type="PANTHER" id="PTHR47331">
    <property type="entry name" value="PHD-TYPE DOMAIN-CONTAINING PROTEIN"/>
    <property type="match status" value="1"/>
</dbReference>
<dbReference type="InterPro" id="IPR036397">
    <property type="entry name" value="RNaseH_sf"/>
</dbReference>
<dbReference type="SUPFAM" id="SSF53098">
    <property type="entry name" value="Ribonuclease H-like"/>
    <property type="match status" value="1"/>
</dbReference>
<dbReference type="Gene3D" id="3.30.420.10">
    <property type="entry name" value="Ribonuclease H-like superfamily/Ribonuclease H"/>
    <property type="match status" value="1"/>
</dbReference>
<evidence type="ECO:0000313" key="5">
    <source>
        <dbReference type="Proteomes" id="UP000198287"/>
    </source>
</evidence>
<dbReference type="Pfam" id="PF00078">
    <property type="entry name" value="RVT_1"/>
    <property type="match status" value="1"/>
</dbReference>
<dbReference type="InterPro" id="IPR040676">
    <property type="entry name" value="DUF5641"/>
</dbReference>
<dbReference type="Gene3D" id="3.30.70.270">
    <property type="match status" value="1"/>
</dbReference>
<dbReference type="GO" id="GO:0015074">
    <property type="term" value="P:DNA integration"/>
    <property type="evidence" value="ECO:0007669"/>
    <property type="project" value="InterPro"/>
</dbReference>
<dbReference type="Pfam" id="PF03564">
    <property type="entry name" value="DUF1759"/>
    <property type="match status" value="1"/>
</dbReference>
<dbReference type="PROSITE" id="PS50994">
    <property type="entry name" value="INTEGRASE"/>
    <property type="match status" value="1"/>
</dbReference>
<dbReference type="GO" id="GO:0003676">
    <property type="term" value="F:nucleic acid binding"/>
    <property type="evidence" value="ECO:0007669"/>
    <property type="project" value="InterPro"/>
</dbReference>
<dbReference type="Gene3D" id="3.60.10.10">
    <property type="entry name" value="Endonuclease/exonuclease/phosphatase"/>
    <property type="match status" value="1"/>
</dbReference>
<evidence type="ECO:0000259" key="2">
    <source>
        <dbReference type="PROSITE" id="PS50878"/>
    </source>
</evidence>
<dbReference type="InterPro" id="IPR012337">
    <property type="entry name" value="RNaseH-like_sf"/>
</dbReference>
<dbReference type="CDD" id="cd01650">
    <property type="entry name" value="RT_nLTR_like"/>
    <property type="match status" value="1"/>
</dbReference>
<feature type="compositionally biased region" description="Basic residues" evidence="1">
    <location>
        <begin position="1479"/>
        <end position="1488"/>
    </location>
</feature>
<dbReference type="Gene3D" id="3.10.10.10">
    <property type="entry name" value="HIV Type 1 Reverse Transcriptase, subunit A, domain 1"/>
    <property type="match status" value="1"/>
</dbReference>
<feature type="region of interest" description="Disordered" evidence="1">
    <location>
        <begin position="1458"/>
        <end position="1488"/>
    </location>
</feature>
<dbReference type="InterPro" id="IPR043128">
    <property type="entry name" value="Rev_trsase/Diguanyl_cyclase"/>
</dbReference>
<dbReference type="InterPro" id="IPR043502">
    <property type="entry name" value="DNA/RNA_pol_sf"/>
</dbReference>
<evidence type="ECO:0000256" key="1">
    <source>
        <dbReference type="SAM" id="MobiDB-lite"/>
    </source>
</evidence>
<dbReference type="PANTHER" id="PTHR47331:SF1">
    <property type="entry name" value="GAG-LIKE PROTEIN"/>
    <property type="match status" value="1"/>
</dbReference>
<dbReference type="OrthoDB" id="8033604at2759"/>
<dbReference type="GO" id="GO:0071897">
    <property type="term" value="P:DNA biosynthetic process"/>
    <property type="evidence" value="ECO:0007669"/>
    <property type="project" value="UniProtKB-ARBA"/>
</dbReference>
<feature type="region of interest" description="Disordered" evidence="1">
    <location>
        <begin position="270"/>
        <end position="308"/>
    </location>
</feature>
<dbReference type="SUPFAM" id="SSF56672">
    <property type="entry name" value="DNA/RNA polymerases"/>
    <property type="match status" value="1"/>
</dbReference>
<dbReference type="Pfam" id="PF17921">
    <property type="entry name" value="Integrase_H2C2"/>
    <property type="match status" value="1"/>
</dbReference>
<feature type="domain" description="Integrase catalytic" evidence="3">
    <location>
        <begin position="1133"/>
        <end position="1330"/>
    </location>
</feature>
<accession>A0A226DPF2</accession>